<dbReference type="GO" id="GO:0008270">
    <property type="term" value="F:zinc ion binding"/>
    <property type="evidence" value="ECO:0007669"/>
    <property type="project" value="UniProtKB-KW"/>
</dbReference>
<dbReference type="Pfam" id="PF00096">
    <property type="entry name" value="zf-C2H2"/>
    <property type="match status" value="1"/>
</dbReference>
<feature type="region of interest" description="Disordered" evidence="2">
    <location>
        <begin position="176"/>
        <end position="196"/>
    </location>
</feature>
<dbReference type="InterPro" id="IPR013087">
    <property type="entry name" value="Znf_C2H2_type"/>
</dbReference>
<dbReference type="EMBL" id="CACVKT020001498">
    <property type="protein sequence ID" value="CAC5368620.1"/>
    <property type="molecule type" value="Genomic_DNA"/>
</dbReference>
<keyword evidence="6" id="KW-1185">Reference proteome</keyword>
<name>A0A6J8AJX7_MYTCO</name>
<feature type="compositionally biased region" description="Polar residues" evidence="2">
    <location>
        <begin position="176"/>
        <end position="185"/>
    </location>
</feature>
<keyword evidence="3" id="KW-0472">Membrane</keyword>
<evidence type="ECO:0000259" key="4">
    <source>
        <dbReference type="PROSITE" id="PS50157"/>
    </source>
</evidence>
<evidence type="ECO:0000313" key="5">
    <source>
        <dbReference type="EMBL" id="CAC5368620.1"/>
    </source>
</evidence>
<keyword evidence="3" id="KW-1133">Transmembrane helix</keyword>
<sequence length="912" mass="105259">MDTSVQAHQFFDCLTQKYPPGTEPLESEIRNLKRKLDYEEFSDCDENELVREVENVEQAHSKRLKLKHECDFCGKTFHQKYNKTQHMKTHCLSFNCDKCGKSFSRNNYRKKHQKGCKGGVATKTSSKLKCKHCGIFYDTYDLLFQHVITNHPLNNKENHQKLQQGGDASTITGELTREPLTTSENNRPKEGAKKGKQLNRIRKGALNDLVNKIGIIPEIEEKYDLLQFFSGAKSEVEQELNIRRKKVRNVKWYLNVRVDMVRNIEDGTKEKTTPHFRSKTYTSLENDDNEHNLNEAFQKMNGSLEEFIHKGSNWIVNKVLGLEVNTVKYSPISGSSYMELPPKLRHSHAITNIKNEDKKCFLWSVLAALHPAERNPDRVFHYTKYADSLNLTGIDFPVSLSKVEKFEKQNNLSINVFGWEDGQVFPLYMTKMLNGSNEIDLLYLSDDRNSHYCWIKNLSRFLGHTHKKSHTKLYYCHRCLHGFIRQDLLDAHRPYCERFDFQKVQYPKEGKDDILRFKDYHKTMKVPFVIYADFEALACKLDTCSPNPNTASTTHHTKFEACGYAYQVEDYIGNILADAEPLIMSTNTEKKFKDATNCYVCGTMFSKTSGKVRDHSHIGVRVPIKEFVGLRPKMYSLIYDIKNGDELLEEEKRTAKGIAKCAIEKQIRHIHYKQCLVDNKMTMNDMDLIRSENHTLYINNVRKVVEDCDKKYNIIDFVLEEYNCKFRGDGLYTYEDRQINMIKKITFDRLSEKSFLFVNGVVGVVQISGGGISCRSVRCTYKDTEIWINKQKCVSNTPTTTMSAGPSKQMTTPRPETKTTTSKSTTVTDSNMCPTTPPIKPAAEEAEQSTVGWVVGFVVSCIGTVGFIIWQVAKLIMKRRRRRSLRQSVRQRAFSERMRSRGGIEEIELTSA</sequence>
<keyword evidence="1" id="KW-0479">Metal-binding</keyword>
<dbReference type="PROSITE" id="PS00028">
    <property type="entry name" value="ZINC_FINGER_C2H2_1"/>
    <property type="match status" value="2"/>
</dbReference>
<feature type="compositionally biased region" description="Polar residues" evidence="2">
    <location>
        <begin position="797"/>
        <end position="810"/>
    </location>
</feature>
<dbReference type="PROSITE" id="PS50157">
    <property type="entry name" value="ZINC_FINGER_C2H2_2"/>
    <property type="match status" value="2"/>
</dbReference>
<feature type="domain" description="C2H2-type" evidence="4">
    <location>
        <begin position="94"/>
        <end position="114"/>
    </location>
</feature>
<dbReference type="Proteomes" id="UP000507470">
    <property type="component" value="Unassembled WGS sequence"/>
</dbReference>
<dbReference type="SMART" id="SM00355">
    <property type="entry name" value="ZnF_C2H2"/>
    <property type="match status" value="3"/>
</dbReference>
<protein>
    <recommendedName>
        <fullName evidence="4">C2H2-type domain-containing protein</fullName>
    </recommendedName>
</protein>
<feature type="transmembrane region" description="Helical" evidence="3">
    <location>
        <begin position="851"/>
        <end position="873"/>
    </location>
</feature>
<keyword evidence="3" id="KW-0812">Transmembrane</keyword>
<dbReference type="SUPFAM" id="SSF57667">
    <property type="entry name" value="beta-beta-alpha zinc fingers"/>
    <property type="match status" value="1"/>
</dbReference>
<dbReference type="OrthoDB" id="2331628at2759"/>
<proteinExistence type="predicted"/>
<dbReference type="PANTHER" id="PTHR31511:SF12">
    <property type="entry name" value="RHO TERMINATION FACTOR N-TERMINAL DOMAIN-CONTAINING PROTEIN"/>
    <property type="match status" value="1"/>
</dbReference>
<evidence type="ECO:0000313" key="6">
    <source>
        <dbReference type="Proteomes" id="UP000507470"/>
    </source>
</evidence>
<feature type="region of interest" description="Disordered" evidence="2">
    <location>
        <begin position="797"/>
        <end position="834"/>
    </location>
</feature>
<keyword evidence="1" id="KW-0863">Zinc-finger</keyword>
<keyword evidence="1" id="KW-0862">Zinc</keyword>
<reference evidence="5 6" key="1">
    <citation type="submission" date="2020-06" db="EMBL/GenBank/DDBJ databases">
        <authorList>
            <person name="Li R."/>
            <person name="Bekaert M."/>
        </authorList>
    </citation>
    <scope>NUCLEOTIDE SEQUENCE [LARGE SCALE GENOMIC DNA]</scope>
    <source>
        <strain evidence="6">wild</strain>
    </source>
</reference>
<gene>
    <name evidence="5" type="ORF">MCOR_8108</name>
</gene>
<dbReference type="PANTHER" id="PTHR31511">
    <property type="entry name" value="PROTEIN CBG23764"/>
    <property type="match status" value="1"/>
</dbReference>
<dbReference type="Gene3D" id="3.30.160.60">
    <property type="entry name" value="Classic Zinc Finger"/>
    <property type="match status" value="2"/>
</dbReference>
<dbReference type="AlphaFoldDB" id="A0A6J8AJX7"/>
<evidence type="ECO:0000256" key="1">
    <source>
        <dbReference type="PROSITE-ProRule" id="PRU00042"/>
    </source>
</evidence>
<organism evidence="5 6">
    <name type="scientific">Mytilus coruscus</name>
    <name type="common">Sea mussel</name>
    <dbReference type="NCBI Taxonomy" id="42192"/>
    <lineage>
        <taxon>Eukaryota</taxon>
        <taxon>Metazoa</taxon>
        <taxon>Spiralia</taxon>
        <taxon>Lophotrochozoa</taxon>
        <taxon>Mollusca</taxon>
        <taxon>Bivalvia</taxon>
        <taxon>Autobranchia</taxon>
        <taxon>Pteriomorphia</taxon>
        <taxon>Mytilida</taxon>
        <taxon>Mytiloidea</taxon>
        <taxon>Mytilidae</taxon>
        <taxon>Mytilinae</taxon>
        <taxon>Mytilus</taxon>
    </lineage>
</organism>
<dbReference type="InterPro" id="IPR036236">
    <property type="entry name" value="Znf_C2H2_sf"/>
</dbReference>
<feature type="compositionally biased region" description="Low complexity" evidence="2">
    <location>
        <begin position="811"/>
        <end position="828"/>
    </location>
</feature>
<evidence type="ECO:0000256" key="3">
    <source>
        <dbReference type="SAM" id="Phobius"/>
    </source>
</evidence>
<accession>A0A6J8AJX7</accession>
<evidence type="ECO:0000256" key="2">
    <source>
        <dbReference type="SAM" id="MobiDB-lite"/>
    </source>
</evidence>
<feature type="domain" description="C2H2-type" evidence="4">
    <location>
        <begin position="68"/>
        <end position="90"/>
    </location>
</feature>